<dbReference type="EMBL" id="JASJND010000007">
    <property type="protein sequence ID" value="MDJ1115267.1"/>
    <property type="molecule type" value="Genomic_DNA"/>
</dbReference>
<comment type="caution">
    <text evidence="1">The sequence shown here is derived from an EMBL/GenBank/DDBJ whole genome shotgun (WGS) entry which is preliminary data.</text>
</comment>
<organism evidence="1 2">
    <name type="scientific">Microbacterium dauci</name>
    <dbReference type="NCBI Taxonomy" id="3048008"/>
    <lineage>
        <taxon>Bacteria</taxon>
        <taxon>Bacillati</taxon>
        <taxon>Actinomycetota</taxon>
        <taxon>Actinomycetes</taxon>
        <taxon>Micrococcales</taxon>
        <taxon>Microbacteriaceae</taxon>
        <taxon>Microbacterium</taxon>
    </lineage>
</organism>
<gene>
    <name evidence="1" type="ORF">QNI14_12485</name>
</gene>
<name>A0ABT6ZGH8_9MICO</name>
<evidence type="ECO:0000313" key="1">
    <source>
        <dbReference type="EMBL" id="MDJ1115267.1"/>
    </source>
</evidence>
<protein>
    <recommendedName>
        <fullName evidence="3">Fe-S oxidoreductase</fullName>
    </recommendedName>
</protein>
<evidence type="ECO:0000313" key="2">
    <source>
        <dbReference type="Proteomes" id="UP001321481"/>
    </source>
</evidence>
<reference evidence="1 2" key="1">
    <citation type="submission" date="2023-05" db="EMBL/GenBank/DDBJ databases">
        <title>Microbacterium dauci sp.nov., Isolated from Carrot Rhizosphere Soil.</title>
        <authorList>
            <person name="Xiao Z."/>
            <person name="Zheng J."/>
        </authorList>
    </citation>
    <scope>NUCLEOTIDE SEQUENCE [LARGE SCALE GENOMIC DNA]</scope>
    <source>
        <strain evidence="1 2">LX3-4</strain>
    </source>
</reference>
<evidence type="ECO:0008006" key="3">
    <source>
        <dbReference type="Google" id="ProtNLM"/>
    </source>
</evidence>
<dbReference type="Proteomes" id="UP001321481">
    <property type="component" value="Unassembled WGS sequence"/>
</dbReference>
<sequence length="80" mass="8642">MRMGTRWDSGAEPPASVPALLHEQIAAVDATVTLSGVQPKPRWTLTWLEGRPVAELETGAVVRQDRDGQVVVGHVDALED</sequence>
<keyword evidence="2" id="KW-1185">Reference proteome</keyword>
<proteinExistence type="predicted"/>
<accession>A0ABT6ZGH8</accession>